<evidence type="ECO:0000256" key="2">
    <source>
        <dbReference type="ARBA" id="ARBA00022475"/>
    </source>
</evidence>
<keyword evidence="4 6" id="KW-1133">Transmembrane helix</keyword>
<dbReference type="EMBL" id="DVLY01000001">
    <property type="protein sequence ID" value="HIT97204.1"/>
    <property type="molecule type" value="Genomic_DNA"/>
</dbReference>
<evidence type="ECO:0000256" key="1">
    <source>
        <dbReference type="ARBA" id="ARBA00004651"/>
    </source>
</evidence>
<comment type="subcellular location">
    <subcellularLocation>
        <location evidence="1">Cell membrane</location>
        <topology evidence="1">Multi-pass membrane protein</topology>
    </subcellularLocation>
</comment>
<keyword evidence="5 6" id="KW-0472">Membrane</keyword>
<protein>
    <submittedName>
        <fullName evidence="8">ABC transporter permease</fullName>
    </submittedName>
</protein>
<comment type="caution">
    <text evidence="8">The sequence shown here is derived from an EMBL/GenBank/DDBJ whole genome shotgun (WGS) entry which is preliminary data.</text>
</comment>
<gene>
    <name evidence="8" type="ORF">IAC44_00025</name>
</gene>
<organism evidence="8 9">
    <name type="scientific">Candidatus Merdimorpha stercoravium</name>
    <dbReference type="NCBI Taxonomy" id="2840863"/>
    <lineage>
        <taxon>Bacteria</taxon>
        <taxon>Pseudomonadati</taxon>
        <taxon>Bacteroidota</taxon>
        <taxon>Flavobacteriia</taxon>
        <taxon>Flavobacteriales</taxon>
        <taxon>Candidatus Merdimorpha</taxon>
    </lineage>
</organism>
<dbReference type="PANTHER" id="PTHR30294:SF46">
    <property type="entry name" value="ABC TRANSPORTER PERMEASE"/>
    <property type="match status" value="1"/>
</dbReference>
<feature type="transmembrane region" description="Helical" evidence="6">
    <location>
        <begin position="280"/>
        <end position="298"/>
    </location>
</feature>
<keyword evidence="2" id="KW-1003">Cell membrane</keyword>
<reference evidence="8" key="1">
    <citation type="submission" date="2020-10" db="EMBL/GenBank/DDBJ databases">
        <authorList>
            <person name="Gilroy R."/>
        </authorList>
    </citation>
    <scope>NUCLEOTIDE SEQUENCE</scope>
    <source>
        <strain evidence="8">1383</strain>
    </source>
</reference>
<dbReference type="InterPro" id="IPR013525">
    <property type="entry name" value="ABC2_TM"/>
</dbReference>
<dbReference type="GO" id="GO:0005886">
    <property type="term" value="C:plasma membrane"/>
    <property type="evidence" value="ECO:0007669"/>
    <property type="project" value="UniProtKB-SubCell"/>
</dbReference>
<evidence type="ECO:0000313" key="8">
    <source>
        <dbReference type="EMBL" id="HIT97204.1"/>
    </source>
</evidence>
<name>A0A9D1KTB9_9FLAO</name>
<reference evidence="8" key="2">
    <citation type="journal article" date="2021" name="PeerJ">
        <title>Extensive microbial diversity within the chicken gut microbiome revealed by metagenomics and culture.</title>
        <authorList>
            <person name="Gilroy R."/>
            <person name="Ravi A."/>
            <person name="Getino M."/>
            <person name="Pursley I."/>
            <person name="Horton D.L."/>
            <person name="Alikhan N.F."/>
            <person name="Baker D."/>
            <person name="Gharbi K."/>
            <person name="Hall N."/>
            <person name="Watson M."/>
            <person name="Adriaenssens E.M."/>
            <person name="Foster-Nyarko E."/>
            <person name="Jarju S."/>
            <person name="Secka A."/>
            <person name="Antonio M."/>
            <person name="Oren A."/>
            <person name="Chaudhuri R.R."/>
            <person name="La Ragione R."/>
            <person name="Hildebrand F."/>
            <person name="Pallen M.J."/>
        </authorList>
    </citation>
    <scope>NUCLEOTIDE SEQUENCE</scope>
    <source>
        <strain evidence="8">1383</strain>
    </source>
</reference>
<dbReference type="InterPro" id="IPR051449">
    <property type="entry name" value="ABC-2_transporter_component"/>
</dbReference>
<evidence type="ECO:0000256" key="6">
    <source>
        <dbReference type="SAM" id="Phobius"/>
    </source>
</evidence>
<dbReference type="Pfam" id="PF12698">
    <property type="entry name" value="ABC2_membrane_3"/>
    <property type="match status" value="1"/>
</dbReference>
<feature type="transmembrane region" description="Helical" evidence="6">
    <location>
        <begin position="187"/>
        <end position="206"/>
    </location>
</feature>
<feature type="domain" description="ABC-2 type transporter transmembrane" evidence="7">
    <location>
        <begin position="36"/>
        <end position="383"/>
    </location>
</feature>
<keyword evidence="3 6" id="KW-0812">Transmembrane</keyword>
<proteinExistence type="predicted"/>
<dbReference type="GO" id="GO:0140359">
    <property type="term" value="F:ABC-type transporter activity"/>
    <property type="evidence" value="ECO:0007669"/>
    <property type="project" value="InterPro"/>
</dbReference>
<accession>A0A9D1KTB9</accession>
<feature type="transmembrane region" description="Helical" evidence="6">
    <location>
        <begin position="247"/>
        <end position="268"/>
    </location>
</feature>
<evidence type="ECO:0000313" key="9">
    <source>
        <dbReference type="Proteomes" id="UP000824161"/>
    </source>
</evidence>
<evidence type="ECO:0000256" key="5">
    <source>
        <dbReference type="ARBA" id="ARBA00023136"/>
    </source>
</evidence>
<feature type="transmembrane region" description="Helical" evidence="6">
    <location>
        <begin position="31"/>
        <end position="51"/>
    </location>
</feature>
<feature type="transmembrane region" description="Helical" evidence="6">
    <location>
        <begin position="368"/>
        <end position="386"/>
    </location>
</feature>
<feature type="transmembrane region" description="Helical" evidence="6">
    <location>
        <begin position="310"/>
        <end position="329"/>
    </location>
</feature>
<sequence length="404" mass="45211">MNEKKKHPILDTLRDIYHCAAQEMRAIFGDIGVMTFIFLVPLAYPLLYTFLYTNETVREVPTVAVDESPTPLSREFIRMVDASPDVKIAYHAADLTQAQELLAHKKAYGIVYIPSDFEKKIARGEQTTVSLFCDMSSLLYYKALLATLTDVSLEMGREIEIENMAGVSREEALTSSMPIENRWTTMYNVHSGFAAFLIPAILMVILQQTMLLGIGMTTGTARQEHNLRKLLASPRGSILDSMAGRSAAYTLLYVAITTYMVVIVPGLFSIPRIGDAGTKILFLAPYVLACTFFAMFLASGLRTRESCMPAFVFTSVPFLFISGISWPMAAVPTVWKIVGWFIPSSQAIQGFVKINTMGAELADVRFEYLSLWALTLLYAGLTYLSYRRLKRRYRALSPLKLAQN</sequence>
<dbReference type="AlphaFoldDB" id="A0A9D1KTB9"/>
<dbReference type="Gene3D" id="3.40.1710.10">
    <property type="entry name" value="abc type-2 transporter like domain"/>
    <property type="match status" value="1"/>
</dbReference>
<dbReference type="PANTHER" id="PTHR30294">
    <property type="entry name" value="MEMBRANE COMPONENT OF ABC TRANSPORTER YHHJ-RELATED"/>
    <property type="match status" value="1"/>
</dbReference>
<evidence type="ECO:0000259" key="7">
    <source>
        <dbReference type="Pfam" id="PF12698"/>
    </source>
</evidence>
<dbReference type="Proteomes" id="UP000824161">
    <property type="component" value="Unassembled WGS sequence"/>
</dbReference>
<evidence type="ECO:0000256" key="4">
    <source>
        <dbReference type="ARBA" id="ARBA00022989"/>
    </source>
</evidence>
<evidence type="ECO:0000256" key="3">
    <source>
        <dbReference type="ARBA" id="ARBA00022692"/>
    </source>
</evidence>